<keyword evidence="5" id="KW-1185">Reference proteome</keyword>
<dbReference type="AlphaFoldDB" id="A0A319FBM1"/>
<organism evidence="4 5">
    <name type="scientific">Aspergillus sclerotiicarbonarius (strain CBS 121057 / IBT 28362)</name>
    <dbReference type="NCBI Taxonomy" id="1448318"/>
    <lineage>
        <taxon>Eukaryota</taxon>
        <taxon>Fungi</taxon>
        <taxon>Dikarya</taxon>
        <taxon>Ascomycota</taxon>
        <taxon>Pezizomycotina</taxon>
        <taxon>Eurotiomycetes</taxon>
        <taxon>Eurotiomycetidae</taxon>
        <taxon>Eurotiales</taxon>
        <taxon>Aspergillaceae</taxon>
        <taxon>Aspergillus</taxon>
        <taxon>Aspergillus subgen. Circumdati</taxon>
    </lineage>
</organism>
<dbReference type="OrthoDB" id="20872at2759"/>
<evidence type="ECO:0000313" key="5">
    <source>
        <dbReference type="Proteomes" id="UP000248423"/>
    </source>
</evidence>
<feature type="non-terminal residue" evidence="4">
    <location>
        <position position="1"/>
    </location>
</feature>
<feature type="non-terminal residue" evidence="4">
    <location>
        <position position="268"/>
    </location>
</feature>
<dbReference type="PANTHER" id="PTHR24198:SF165">
    <property type="entry name" value="ANKYRIN REPEAT-CONTAINING PROTEIN-RELATED"/>
    <property type="match status" value="1"/>
</dbReference>
<protein>
    <submittedName>
        <fullName evidence="4">Ankyrin</fullName>
    </submittedName>
</protein>
<dbReference type="InterPro" id="IPR036770">
    <property type="entry name" value="Ankyrin_rpt-contain_sf"/>
</dbReference>
<evidence type="ECO:0000256" key="1">
    <source>
        <dbReference type="ARBA" id="ARBA00022737"/>
    </source>
</evidence>
<dbReference type="PROSITE" id="PS50297">
    <property type="entry name" value="ANK_REP_REGION"/>
    <property type="match status" value="5"/>
</dbReference>
<dbReference type="Proteomes" id="UP000248423">
    <property type="component" value="Unassembled WGS sequence"/>
</dbReference>
<evidence type="ECO:0000313" key="4">
    <source>
        <dbReference type="EMBL" id="PYI03533.1"/>
    </source>
</evidence>
<dbReference type="Pfam" id="PF00023">
    <property type="entry name" value="Ank"/>
    <property type="match status" value="1"/>
</dbReference>
<dbReference type="PANTHER" id="PTHR24198">
    <property type="entry name" value="ANKYRIN REPEAT AND PROTEIN KINASE DOMAIN-CONTAINING PROTEIN"/>
    <property type="match status" value="1"/>
</dbReference>
<feature type="repeat" description="ANK" evidence="3">
    <location>
        <begin position="179"/>
        <end position="211"/>
    </location>
</feature>
<dbReference type="PROSITE" id="PS50088">
    <property type="entry name" value="ANK_REPEAT"/>
    <property type="match status" value="6"/>
</dbReference>
<dbReference type="SUPFAM" id="SSF48403">
    <property type="entry name" value="Ankyrin repeat"/>
    <property type="match status" value="1"/>
</dbReference>
<accession>A0A319FBM1</accession>
<feature type="repeat" description="ANK" evidence="3">
    <location>
        <begin position="146"/>
        <end position="178"/>
    </location>
</feature>
<feature type="repeat" description="ANK" evidence="3">
    <location>
        <begin position="113"/>
        <end position="145"/>
    </location>
</feature>
<feature type="repeat" description="ANK" evidence="3">
    <location>
        <begin position="212"/>
        <end position="244"/>
    </location>
</feature>
<dbReference type="EMBL" id="KZ826379">
    <property type="protein sequence ID" value="PYI03533.1"/>
    <property type="molecule type" value="Genomic_DNA"/>
</dbReference>
<dbReference type="VEuPathDB" id="FungiDB:BO78DRAFT_269821"/>
<proteinExistence type="predicted"/>
<evidence type="ECO:0000256" key="3">
    <source>
        <dbReference type="PROSITE-ProRule" id="PRU00023"/>
    </source>
</evidence>
<keyword evidence="2 3" id="KW-0040">ANK repeat</keyword>
<gene>
    <name evidence="4" type="ORF">BO78DRAFT_269821</name>
</gene>
<evidence type="ECO:0000256" key="2">
    <source>
        <dbReference type="ARBA" id="ARBA00023043"/>
    </source>
</evidence>
<dbReference type="InterPro" id="IPR002110">
    <property type="entry name" value="Ankyrin_rpt"/>
</dbReference>
<dbReference type="Pfam" id="PF12796">
    <property type="entry name" value="Ank_2"/>
    <property type="match status" value="3"/>
</dbReference>
<dbReference type="STRING" id="1448318.A0A319FBM1"/>
<reference evidence="4 5" key="1">
    <citation type="submission" date="2018-02" db="EMBL/GenBank/DDBJ databases">
        <title>The genomes of Aspergillus section Nigri reveals drivers in fungal speciation.</title>
        <authorList>
            <consortium name="DOE Joint Genome Institute"/>
            <person name="Vesth T.C."/>
            <person name="Nybo J."/>
            <person name="Theobald S."/>
            <person name="Brandl J."/>
            <person name="Frisvad J.C."/>
            <person name="Nielsen K.F."/>
            <person name="Lyhne E.K."/>
            <person name="Kogle M.E."/>
            <person name="Kuo A."/>
            <person name="Riley R."/>
            <person name="Clum A."/>
            <person name="Nolan M."/>
            <person name="Lipzen A."/>
            <person name="Salamov A."/>
            <person name="Henrissat B."/>
            <person name="Wiebenga A."/>
            <person name="De vries R.P."/>
            <person name="Grigoriev I.V."/>
            <person name="Mortensen U.H."/>
            <person name="Andersen M.R."/>
            <person name="Baker S.E."/>
        </authorList>
    </citation>
    <scope>NUCLEOTIDE SEQUENCE [LARGE SCALE GENOMIC DNA]</scope>
    <source>
        <strain evidence="4 5">CBS 121057</strain>
    </source>
</reference>
<name>A0A319FBM1_ASPSB</name>
<sequence length="268" mass="28400">LIKAVENEHEEIFKLLLEANISVDVSSVTGDTALHKAAETGNFHIAKLLVAHGGERNAINNFGMTPAQLAVKGGHLAAFQATAIHLAADSGDTTILRTLLDTDHSLLNNRNKKGKPALAMAALRGYVGAVDILLQFQADTEISDNNGATPLSLAQGRNHVDVAKVLLQNGANVEARSSYGANPLNRASARGQLRFVKLLLEHNVDIEASDTTGFNALLSAARSGHSNIVEILLKIGANIQATEKQGWTALGLASLEGHLEVVARLVQH</sequence>
<feature type="repeat" description="ANK" evidence="3">
    <location>
        <begin position="29"/>
        <end position="61"/>
    </location>
</feature>
<dbReference type="SMART" id="SM00248">
    <property type="entry name" value="ANK"/>
    <property type="match status" value="7"/>
</dbReference>
<feature type="repeat" description="ANK" evidence="3">
    <location>
        <begin position="245"/>
        <end position="268"/>
    </location>
</feature>
<dbReference type="PRINTS" id="PR01415">
    <property type="entry name" value="ANKYRIN"/>
</dbReference>
<keyword evidence="1" id="KW-0677">Repeat</keyword>
<dbReference type="Gene3D" id="1.25.40.20">
    <property type="entry name" value="Ankyrin repeat-containing domain"/>
    <property type="match status" value="3"/>
</dbReference>